<gene>
    <name evidence="6" type="primary">rpsF</name>
    <name evidence="7" type="ORF">SAMN06264868_11542</name>
</gene>
<evidence type="ECO:0000256" key="5">
    <source>
        <dbReference type="ARBA" id="ARBA00035294"/>
    </source>
</evidence>
<evidence type="ECO:0000256" key="2">
    <source>
        <dbReference type="ARBA" id="ARBA00022980"/>
    </source>
</evidence>
<evidence type="ECO:0000256" key="4">
    <source>
        <dbReference type="ARBA" id="ARBA00035104"/>
    </source>
</evidence>
<comment type="similarity">
    <text evidence="1 6">Belongs to the bacterial ribosomal protein bS6 family.</text>
</comment>
<dbReference type="PANTHER" id="PTHR21011:SF1">
    <property type="entry name" value="SMALL RIBOSOMAL SUBUNIT PROTEIN BS6M"/>
    <property type="match status" value="1"/>
</dbReference>
<evidence type="ECO:0000256" key="6">
    <source>
        <dbReference type="HAMAP-Rule" id="MF_00360"/>
    </source>
</evidence>
<evidence type="ECO:0000256" key="3">
    <source>
        <dbReference type="ARBA" id="ARBA00023274"/>
    </source>
</evidence>
<keyword evidence="2 6" id="KW-0689">Ribosomal protein</keyword>
<accession>A0AA45WN72</accession>
<dbReference type="HAMAP" id="MF_00360">
    <property type="entry name" value="Ribosomal_bS6"/>
    <property type="match status" value="1"/>
</dbReference>
<sequence>MRHYELVFVLKPTLSEEEISSKVEAVKNLITQNGGEIYKETKWGRRELAYPIQKFNSGYYFILNYKTENSSLPAKVEYNLRIDESVIRFLNSKIHVKEPANVTEGE</sequence>
<dbReference type="InterPro" id="IPR035980">
    <property type="entry name" value="Ribosomal_bS6_sf"/>
</dbReference>
<dbReference type="CDD" id="cd00473">
    <property type="entry name" value="bS6"/>
    <property type="match status" value="1"/>
</dbReference>
<dbReference type="EMBL" id="FXTX01000015">
    <property type="protein sequence ID" value="SMP16871.1"/>
    <property type="molecule type" value="Genomic_DNA"/>
</dbReference>
<organism evidence="7 8">
    <name type="scientific">Venenivibrio stagnispumantis</name>
    <dbReference type="NCBI Taxonomy" id="407998"/>
    <lineage>
        <taxon>Bacteria</taxon>
        <taxon>Pseudomonadati</taxon>
        <taxon>Aquificota</taxon>
        <taxon>Aquificia</taxon>
        <taxon>Aquificales</taxon>
        <taxon>Hydrogenothermaceae</taxon>
        <taxon>Venenivibrio</taxon>
    </lineage>
</organism>
<comment type="function">
    <text evidence="4 6">Binds together with bS18 to 16S ribosomal RNA.</text>
</comment>
<evidence type="ECO:0000256" key="1">
    <source>
        <dbReference type="ARBA" id="ARBA00009512"/>
    </source>
</evidence>
<comment type="caution">
    <text evidence="7">The sequence shown here is derived from an EMBL/GenBank/DDBJ whole genome shotgun (WGS) entry which is preliminary data.</text>
</comment>
<dbReference type="GO" id="GO:1990904">
    <property type="term" value="C:ribonucleoprotein complex"/>
    <property type="evidence" value="ECO:0007669"/>
    <property type="project" value="UniProtKB-KW"/>
</dbReference>
<dbReference type="InterPro" id="IPR020814">
    <property type="entry name" value="Ribosomal_S6_plastid/chlpt"/>
</dbReference>
<dbReference type="GO" id="GO:0070181">
    <property type="term" value="F:small ribosomal subunit rRNA binding"/>
    <property type="evidence" value="ECO:0007669"/>
    <property type="project" value="TreeGrafter"/>
</dbReference>
<dbReference type="GO" id="GO:0005737">
    <property type="term" value="C:cytoplasm"/>
    <property type="evidence" value="ECO:0007669"/>
    <property type="project" value="UniProtKB-ARBA"/>
</dbReference>
<dbReference type="NCBIfam" id="TIGR00166">
    <property type="entry name" value="S6"/>
    <property type="match status" value="1"/>
</dbReference>
<dbReference type="GO" id="GO:0003735">
    <property type="term" value="F:structural constituent of ribosome"/>
    <property type="evidence" value="ECO:0007669"/>
    <property type="project" value="InterPro"/>
</dbReference>
<dbReference type="AlphaFoldDB" id="A0AA45WN72"/>
<dbReference type="RefSeq" id="WP_265134591.1">
    <property type="nucleotide sequence ID" value="NZ_FXTX01000015.1"/>
</dbReference>
<reference evidence="7" key="1">
    <citation type="submission" date="2017-05" db="EMBL/GenBank/DDBJ databases">
        <authorList>
            <person name="Varghese N."/>
            <person name="Submissions S."/>
        </authorList>
    </citation>
    <scope>NUCLEOTIDE SEQUENCE</scope>
    <source>
        <strain evidence="7">DSM 18763</strain>
    </source>
</reference>
<evidence type="ECO:0000313" key="7">
    <source>
        <dbReference type="EMBL" id="SMP16871.1"/>
    </source>
</evidence>
<keyword evidence="6" id="KW-0699">rRNA-binding</keyword>
<protein>
    <recommendedName>
        <fullName evidence="5 6">Small ribosomal subunit protein bS6</fullName>
    </recommendedName>
</protein>
<dbReference type="Proteomes" id="UP001157947">
    <property type="component" value="Unassembled WGS sequence"/>
</dbReference>
<dbReference type="Gene3D" id="3.30.70.60">
    <property type="match status" value="1"/>
</dbReference>
<keyword evidence="3 6" id="KW-0687">Ribonucleoprotein</keyword>
<dbReference type="SUPFAM" id="SSF54995">
    <property type="entry name" value="Ribosomal protein S6"/>
    <property type="match status" value="1"/>
</dbReference>
<proteinExistence type="inferred from homology"/>
<name>A0AA45WN72_9AQUI</name>
<keyword evidence="6" id="KW-0694">RNA-binding</keyword>
<dbReference type="PANTHER" id="PTHR21011">
    <property type="entry name" value="MITOCHONDRIAL 28S RIBOSOMAL PROTEIN S6"/>
    <property type="match status" value="1"/>
</dbReference>
<dbReference type="InterPro" id="IPR014717">
    <property type="entry name" value="Transl_elong_EF1B/ribsomal_bS6"/>
</dbReference>
<evidence type="ECO:0000313" key="8">
    <source>
        <dbReference type="Proteomes" id="UP001157947"/>
    </source>
</evidence>
<keyword evidence="8" id="KW-1185">Reference proteome</keyword>
<dbReference type="GO" id="GO:0005840">
    <property type="term" value="C:ribosome"/>
    <property type="evidence" value="ECO:0007669"/>
    <property type="project" value="UniProtKB-KW"/>
</dbReference>
<dbReference type="InterPro" id="IPR000529">
    <property type="entry name" value="Ribosomal_bS6"/>
</dbReference>
<dbReference type="Pfam" id="PF01250">
    <property type="entry name" value="Ribosomal_S6"/>
    <property type="match status" value="1"/>
</dbReference>
<dbReference type="GO" id="GO:0006412">
    <property type="term" value="P:translation"/>
    <property type="evidence" value="ECO:0007669"/>
    <property type="project" value="UniProtKB-UniRule"/>
</dbReference>